<dbReference type="CDD" id="cd00158">
    <property type="entry name" value="RHOD"/>
    <property type="match status" value="1"/>
</dbReference>
<sequence>MRTSLFRGGPGRVTAREAAERTGHRPAGGAGGAVLLDVRETREWRAGHAPGALHLPLSALAAGAPLPREAQGRPLIVVCRSGNRSRQAVDLLTARGADAVDVAGGMRDWVRAGLPVVDDRGEDGTIA</sequence>
<dbReference type="PANTHER" id="PTHR43031">
    <property type="entry name" value="FAD-DEPENDENT OXIDOREDUCTASE"/>
    <property type="match status" value="1"/>
</dbReference>
<feature type="compositionally biased region" description="Basic and acidic residues" evidence="1">
    <location>
        <begin position="14"/>
        <end position="23"/>
    </location>
</feature>
<accession>A0ABP4DT30</accession>
<proteinExistence type="predicted"/>
<dbReference type="InterPro" id="IPR001763">
    <property type="entry name" value="Rhodanese-like_dom"/>
</dbReference>
<dbReference type="RefSeq" id="WP_086793422.1">
    <property type="nucleotide sequence ID" value="NZ_BAAAHU010000081.1"/>
</dbReference>
<protein>
    <submittedName>
        <fullName evidence="3">Rhodanese-like domain-containing protein</fullName>
    </submittedName>
</protein>
<feature type="domain" description="Rhodanese" evidence="2">
    <location>
        <begin position="29"/>
        <end position="118"/>
    </location>
</feature>
<dbReference type="Proteomes" id="UP001501072">
    <property type="component" value="Unassembled WGS sequence"/>
</dbReference>
<dbReference type="SMART" id="SM00450">
    <property type="entry name" value="RHOD"/>
    <property type="match status" value="1"/>
</dbReference>
<dbReference type="Gene3D" id="3.40.250.10">
    <property type="entry name" value="Rhodanese-like domain"/>
    <property type="match status" value="1"/>
</dbReference>
<dbReference type="EMBL" id="BAAAHU010000081">
    <property type="protein sequence ID" value="GAA1016474.1"/>
    <property type="molecule type" value="Genomic_DNA"/>
</dbReference>
<dbReference type="Pfam" id="PF00581">
    <property type="entry name" value="Rhodanese"/>
    <property type="match status" value="1"/>
</dbReference>
<organism evidence="3 4">
    <name type="scientific">Streptomyces thermogriseus</name>
    <dbReference type="NCBI Taxonomy" id="75292"/>
    <lineage>
        <taxon>Bacteria</taxon>
        <taxon>Bacillati</taxon>
        <taxon>Actinomycetota</taxon>
        <taxon>Actinomycetes</taxon>
        <taxon>Kitasatosporales</taxon>
        <taxon>Streptomycetaceae</taxon>
        <taxon>Streptomyces</taxon>
    </lineage>
</organism>
<evidence type="ECO:0000313" key="3">
    <source>
        <dbReference type="EMBL" id="GAA1016474.1"/>
    </source>
</evidence>
<dbReference type="InterPro" id="IPR050229">
    <property type="entry name" value="GlpE_sulfurtransferase"/>
</dbReference>
<dbReference type="InterPro" id="IPR036873">
    <property type="entry name" value="Rhodanese-like_dom_sf"/>
</dbReference>
<comment type="caution">
    <text evidence="3">The sequence shown here is derived from an EMBL/GenBank/DDBJ whole genome shotgun (WGS) entry which is preliminary data.</text>
</comment>
<feature type="region of interest" description="Disordered" evidence="1">
    <location>
        <begin position="1"/>
        <end position="31"/>
    </location>
</feature>
<evidence type="ECO:0000313" key="4">
    <source>
        <dbReference type="Proteomes" id="UP001501072"/>
    </source>
</evidence>
<dbReference type="SUPFAM" id="SSF52821">
    <property type="entry name" value="Rhodanese/Cell cycle control phosphatase"/>
    <property type="match status" value="1"/>
</dbReference>
<dbReference type="PANTHER" id="PTHR43031:SF1">
    <property type="entry name" value="PYRIDINE NUCLEOTIDE-DISULPHIDE OXIDOREDUCTASE"/>
    <property type="match status" value="1"/>
</dbReference>
<name>A0ABP4DT30_9ACTN</name>
<dbReference type="PROSITE" id="PS50206">
    <property type="entry name" value="RHODANESE_3"/>
    <property type="match status" value="1"/>
</dbReference>
<keyword evidence="4" id="KW-1185">Reference proteome</keyword>
<evidence type="ECO:0000259" key="2">
    <source>
        <dbReference type="PROSITE" id="PS50206"/>
    </source>
</evidence>
<reference evidence="4" key="1">
    <citation type="journal article" date="2019" name="Int. J. Syst. Evol. Microbiol.">
        <title>The Global Catalogue of Microorganisms (GCM) 10K type strain sequencing project: providing services to taxonomists for standard genome sequencing and annotation.</title>
        <authorList>
            <consortium name="The Broad Institute Genomics Platform"/>
            <consortium name="The Broad Institute Genome Sequencing Center for Infectious Disease"/>
            <person name="Wu L."/>
            <person name="Ma J."/>
        </authorList>
    </citation>
    <scope>NUCLEOTIDE SEQUENCE [LARGE SCALE GENOMIC DNA]</scope>
    <source>
        <strain evidence="4">JCM 11269</strain>
    </source>
</reference>
<gene>
    <name evidence="3" type="ORF">GCM10009564_51900</name>
</gene>
<evidence type="ECO:0000256" key="1">
    <source>
        <dbReference type="SAM" id="MobiDB-lite"/>
    </source>
</evidence>